<sequence length="164" mass="18555">MNTVALTMSALQELNEEWERISPPSSSPLSNPILIDLDSKSDQRCEDQGIINFDLDEDNTSCAPKYSSTNSDVSYLDLNGVHEDDFLDGEEDRLAHKTDHETECPTQERQNGETQVDQHTVEIGYFLVTVSRSESEVECEIDVLEFIFTILFAFSCIRLYDCCG</sequence>
<protein>
    <submittedName>
        <fullName evidence="1">Uncharacterized protein</fullName>
    </submittedName>
</protein>
<comment type="caution">
    <text evidence="1">The sequence shown here is derived from an EMBL/GenBank/DDBJ whole genome shotgun (WGS) entry which is preliminary data.</text>
</comment>
<accession>A0A8H7IVY4</accession>
<proteinExistence type="predicted"/>
<dbReference type="OrthoDB" id="10538149at2759"/>
<dbReference type="EMBL" id="RZGK01000018">
    <property type="protein sequence ID" value="KAF9692566.1"/>
    <property type="molecule type" value="Genomic_DNA"/>
</dbReference>
<keyword evidence="2" id="KW-1185">Reference proteome</keyword>
<gene>
    <name evidence="1" type="ORF">EKO04_009442</name>
</gene>
<organism evidence="1 2">
    <name type="scientific">Ascochyta lentis</name>
    <dbReference type="NCBI Taxonomy" id="205686"/>
    <lineage>
        <taxon>Eukaryota</taxon>
        <taxon>Fungi</taxon>
        <taxon>Dikarya</taxon>
        <taxon>Ascomycota</taxon>
        <taxon>Pezizomycotina</taxon>
        <taxon>Dothideomycetes</taxon>
        <taxon>Pleosporomycetidae</taxon>
        <taxon>Pleosporales</taxon>
        <taxon>Pleosporineae</taxon>
        <taxon>Didymellaceae</taxon>
        <taxon>Ascochyta</taxon>
    </lineage>
</organism>
<name>A0A8H7IVY4_9PLEO</name>
<dbReference type="Proteomes" id="UP000651452">
    <property type="component" value="Unassembled WGS sequence"/>
</dbReference>
<evidence type="ECO:0000313" key="1">
    <source>
        <dbReference type="EMBL" id="KAF9692566.1"/>
    </source>
</evidence>
<reference evidence="1" key="1">
    <citation type="submission" date="2018-12" db="EMBL/GenBank/DDBJ databases">
        <authorList>
            <person name="Syme R.A."/>
            <person name="Farfan-Caceres L."/>
            <person name="Lichtenzveig J."/>
        </authorList>
    </citation>
    <scope>NUCLEOTIDE SEQUENCE</scope>
    <source>
        <strain evidence="1">Al4</strain>
    </source>
</reference>
<evidence type="ECO:0000313" key="2">
    <source>
        <dbReference type="Proteomes" id="UP000651452"/>
    </source>
</evidence>
<dbReference type="AlphaFoldDB" id="A0A8H7IVY4"/>
<reference evidence="1" key="2">
    <citation type="submission" date="2020-09" db="EMBL/GenBank/DDBJ databases">
        <title>Reference genome assembly for Australian Ascochyta lentis isolate Al4.</title>
        <authorList>
            <person name="Lee R.C."/>
            <person name="Farfan-Caceres L.M."/>
            <person name="Debler J.W."/>
            <person name="Williams A.H."/>
            <person name="Henares B.M."/>
        </authorList>
    </citation>
    <scope>NUCLEOTIDE SEQUENCE</scope>
    <source>
        <strain evidence="1">Al4</strain>
    </source>
</reference>